<protein>
    <submittedName>
        <fullName evidence="2">Uncharacterized protein</fullName>
    </submittedName>
</protein>
<keyword evidence="3" id="KW-1185">Reference proteome</keyword>
<dbReference type="AlphaFoldDB" id="A0ABD2CWZ5"/>
<feature type="region of interest" description="Disordered" evidence="1">
    <location>
        <begin position="88"/>
        <end position="163"/>
    </location>
</feature>
<dbReference type="Proteomes" id="UP001607303">
    <property type="component" value="Unassembled WGS sequence"/>
</dbReference>
<evidence type="ECO:0000256" key="1">
    <source>
        <dbReference type="SAM" id="MobiDB-lite"/>
    </source>
</evidence>
<feature type="region of interest" description="Disordered" evidence="1">
    <location>
        <begin position="47"/>
        <end position="76"/>
    </location>
</feature>
<accession>A0ABD2CWZ5</accession>
<sequence length="163" mass="18045">MDSVVPSRPLPLFARHSPNRNTEKSLGGIVSIVPMKFLHRLDRGREITKDPRSSPYVHPANSLPPSSGIPSYVRRPPTQVAELVKLKASGIVDDRSEHETERSNSSSSIGSSRLGPRQDLFSERDEPNGRATSAATVTPISINERTKDLEARSQRFKPRIGRI</sequence>
<organism evidence="2 3">
    <name type="scientific">Vespula maculifrons</name>
    <name type="common">Eastern yellow jacket</name>
    <name type="synonym">Wasp</name>
    <dbReference type="NCBI Taxonomy" id="7453"/>
    <lineage>
        <taxon>Eukaryota</taxon>
        <taxon>Metazoa</taxon>
        <taxon>Ecdysozoa</taxon>
        <taxon>Arthropoda</taxon>
        <taxon>Hexapoda</taxon>
        <taxon>Insecta</taxon>
        <taxon>Pterygota</taxon>
        <taxon>Neoptera</taxon>
        <taxon>Endopterygota</taxon>
        <taxon>Hymenoptera</taxon>
        <taxon>Apocrita</taxon>
        <taxon>Aculeata</taxon>
        <taxon>Vespoidea</taxon>
        <taxon>Vespidae</taxon>
        <taxon>Vespinae</taxon>
        <taxon>Vespula</taxon>
    </lineage>
</organism>
<evidence type="ECO:0000313" key="2">
    <source>
        <dbReference type="EMBL" id="KAL2749666.1"/>
    </source>
</evidence>
<feature type="compositionally biased region" description="Basic residues" evidence="1">
    <location>
        <begin position="154"/>
        <end position="163"/>
    </location>
</feature>
<feature type="compositionally biased region" description="Low complexity" evidence="1">
    <location>
        <begin position="103"/>
        <end position="113"/>
    </location>
</feature>
<gene>
    <name evidence="2" type="ORF">V1477_001737</name>
</gene>
<feature type="compositionally biased region" description="Basic and acidic residues" evidence="1">
    <location>
        <begin position="92"/>
        <end position="102"/>
    </location>
</feature>
<feature type="compositionally biased region" description="Polar residues" evidence="1">
    <location>
        <begin position="130"/>
        <end position="143"/>
    </location>
</feature>
<reference evidence="2 3" key="1">
    <citation type="journal article" date="2024" name="Ann. Entomol. Soc. Am.">
        <title>Genomic analyses of the southern and eastern yellowjacket wasps (Hymenoptera: Vespidae) reveal evolutionary signatures of social life.</title>
        <authorList>
            <person name="Catto M.A."/>
            <person name="Caine P.B."/>
            <person name="Orr S.E."/>
            <person name="Hunt B.G."/>
            <person name="Goodisman M.A.D."/>
        </authorList>
    </citation>
    <scope>NUCLEOTIDE SEQUENCE [LARGE SCALE GENOMIC DNA]</scope>
    <source>
        <strain evidence="2">232</strain>
        <tissue evidence="2">Head and thorax</tissue>
    </source>
</reference>
<feature type="compositionally biased region" description="Basic and acidic residues" evidence="1">
    <location>
        <begin position="144"/>
        <end position="153"/>
    </location>
</feature>
<proteinExistence type="predicted"/>
<evidence type="ECO:0000313" key="3">
    <source>
        <dbReference type="Proteomes" id="UP001607303"/>
    </source>
</evidence>
<comment type="caution">
    <text evidence="2">The sequence shown here is derived from an EMBL/GenBank/DDBJ whole genome shotgun (WGS) entry which is preliminary data.</text>
</comment>
<name>A0ABD2CWZ5_VESMC</name>
<dbReference type="EMBL" id="JAYRBN010000026">
    <property type="protein sequence ID" value="KAL2749666.1"/>
    <property type="molecule type" value="Genomic_DNA"/>
</dbReference>
<feature type="region of interest" description="Disordered" evidence="1">
    <location>
        <begin position="1"/>
        <end position="25"/>
    </location>
</feature>